<comment type="caution">
    <text evidence="1">The sequence shown here is derived from an EMBL/GenBank/DDBJ whole genome shotgun (WGS) entry which is preliminary data.</text>
</comment>
<dbReference type="EMBL" id="LXQA010116152">
    <property type="protein sequence ID" value="MCI19702.1"/>
    <property type="molecule type" value="Genomic_DNA"/>
</dbReference>
<evidence type="ECO:0000313" key="2">
    <source>
        <dbReference type="Proteomes" id="UP000265520"/>
    </source>
</evidence>
<proteinExistence type="predicted"/>
<organism evidence="1 2">
    <name type="scientific">Trifolium medium</name>
    <dbReference type="NCBI Taxonomy" id="97028"/>
    <lineage>
        <taxon>Eukaryota</taxon>
        <taxon>Viridiplantae</taxon>
        <taxon>Streptophyta</taxon>
        <taxon>Embryophyta</taxon>
        <taxon>Tracheophyta</taxon>
        <taxon>Spermatophyta</taxon>
        <taxon>Magnoliopsida</taxon>
        <taxon>eudicotyledons</taxon>
        <taxon>Gunneridae</taxon>
        <taxon>Pentapetalae</taxon>
        <taxon>rosids</taxon>
        <taxon>fabids</taxon>
        <taxon>Fabales</taxon>
        <taxon>Fabaceae</taxon>
        <taxon>Papilionoideae</taxon>
        <taxon>50 kb inversion clade</taxon>
        <taxon>NPAAA clade</taxon>
        <taxon>Hologalegina</taxon>
        <taxon>IRL clade</taxon>
        <taxon>Trifolieae</taxon>
        <taxon>Trifolium</taxon>
    </lineage>
</organism>
<dbReference type="Proteomes" id="UP000265520">
    <property type="component" value="Unassembled WGS sequence"/>
</dbReference>
<keyword evidence="2" id="KW-1185">Reference proteome</keyword>
<accession>A0A392Q721</accession>
<protein>
    <submittedName>
        <fullName evidence="1">Uncharacterized protein</fullName>
    </submittedName>
</protein>
<name>A0A392Q721_9FABA</name>
<feature type="non-terminal residue" evidence="1">
    <location>
        <position position="53"/>
    </location>
</feature>
<dbReference type="AlphaFoldDB" id="A0A392Q721"/>
<sequence>MANPNLDSLSLHETEEEGFSFEFEEEGESQVDFQWCLVGRFLCDRPIHFNSMK</sequence>
<evidence type="ECO:0000313" key="1">
    <source>
        <dbReference type="EMBL" id="MCI19702.1"/>
    </source>
</evidence>
<reference evidence="1 2" key="1">
    <citation type="journal article" date="2018" name="Front. Plant Sci.">
        <title>Red Clover (Trifolium pratense) and Zigzag Clover (T. medium) - A Picture of Genomic Similarities and Differences.</title>
        <authorList>
            <person name="Dluhosova J."/>
            <person name="Istvanek J."/>
            <person name="Nedelnik J."/>
            <person name="Repkova J."/>
        </authorList>
    </citation>
    <scope>NUCLEOTIDE SEQUENCE [LARGE SCALE GENOMIC DNA]</scope>
    <source>
        <strain evidence="2">cv. 10/8</strain>
        <tissue evidence="1">Leaf</tissue>
    </source>
</reference>